<feature type="chain" id="PRO_5032621560" evidence="1">
    <location>
        <begin position="24"/>
        <end position="155"/>
    </location>
</feature>
<keyword evidence="1" id="KW-0732">Signal</keyword>
<evidence type="ECO:0000313" key="3">
    <source>
        <dbReference type="Proteomes" id="UP000663872"/>
    </source>
</evidence>
<dbReference type="EMBL" id="CAJNYT010000894">
    <property type="protein sequence ID" value="CAF3381974.1"/>
    <property type="molecule type" value="Genomic_DNA"/>
</dbReference>
<evidence type="ECO:0000256" key="1">
    <source>
        <dbReference type="SAM" id="SignalP"/>
    </source>
</evidence>
<dbReference type="AlphaFoldDB" id="A0A817YLT3"/>
<dbReference type="Proteomes" id="UP000663872">
    <property type="component" value="Unassembled WGS sequence"/>
</dbReference>
<gene>
    <name evidence="2" type="ORF">GRG538_LOCUS8284</name>
</gene>
<reference evidence="2" key="1">
    <citation type="submission" date="2021-02" db="EMBL/GenBank/DDBJ databases">
        <authorList>
            <person name="Nowell W R."/>
        </authorList>
    </citation>
    <scope>NUCLEOTIDE SEQUENCE</scope>
</reference>
<organism evidence="2 3">
    <name type="scientific">Rotaria socialis</name>
    <dbReference type="NCBI Taxonomy" id="392032"/>
    <lineage>
        <taxon>Eukaryota</taxon>
        <taxon>Metazoa</taxon>
        <taxon>Spiralia</taxon>
        <taxon>Gnathifera</taxon>
        <taxon>Rotifera</taxon>
        <taxon>Eurotatoria</taxon>
        <taxon>Bdelloidea</taxon>
        <taxon>Philodinida</taxon>
        <taxon>Philodinidae</taxon>
        <taxon>Rotaria</taxon>
    </lineage>
</organism>
<protein>
    <submittedName>
        <fullName evidence="2">Uncharacterized protein</fullName>
    </submittedName>
</protein>
<proteinExistence type="predicted"/>
<sequence>MTLTKLGILTLSTILLLAKFSQCKEGFCKRLSFDHHYAAGPLGVIHEQIYNCDNNPKNKWKGYCILPKPDAIIHCNKDPHCGGYEETMDIASLTADGIAAVRQYQSAYGKSAVQLFLAGSKTIPSSNWRCFNKVYSEPHAAHKHNHKANGIDEQC</sequence>
<comment type="caution">
    <text evidence="2">The sequence shown here is derived from an EMBL/GenBank/DDBJ whole genome shotgun (WGS) entry which is preliminary data.</text>
</comment>
<evidence type="ECO:0000313" key="2">
    <source>
        <dbReference type="EMBL" id="CAF3381974.1"/>
    </source>
</evidence>
<accession>A0A817YLT3</accession>
<feature type="signal peptide" evidence="1">
    <location>
        <begin position="1"/>
        <end position="23"/>
    </location>
</feature>
<name>A0A817YLT3_9BILA</name>